<reference evidence="2" key="1">
    <citation type="journal article" date="2019" name="Environ. Microbiol.">
        <title>Fungal ecological strategies reflected in gene transcription - a case study of two litter decomposers.</title>
        <authorList>
            <person name="Barbi F."/>
            <person name="Kohler A."/>
            <person name="Barry K."/>
            <person name="Baskaran P."/>
            <person name="Daum C."/>
            <person name="Fauchery L."/>
            <person name="Ihrmark K."/>
            <person name="Kuo A."/>
            <person name="LaButti K."/>
            <person name="Lipzen A."/>
            <person name="Morin E."/>
            <person name="Grigoriev I.V."/>
            <person name="Henrissat B."/>
            <person name="Lindahl B."/>
            <person name="Martin F."/>
        </authorList>
    </citation>
    <scope>NUCLEOTIDE SEQUENCE</scope>
    <source>
        <strain evidence="2">JB14</strain>
    </source>
</reference>
<evidence type="ECO:0000256" key="1">
    <source>
        <dbReference type="SAM" id="MobiDB-lite"/>
    </source>
</evidence>
<feature type="compositionally biased region" description="Pro residues" evidence="1">
    <location>
        <begin position="51"/>
        <end position="65"/>
    </location>
</feature>
<name>A0A6A4GMU0_9AGAR</name>
<accession>A0A6A4GMU0</accession>
<feature type="region of interest" description="Disordered" evidence="1">
    <location>
        <begin position="1"/>
        <end position="86"/>
    </location>
</feature>
<proteinExistence type="predicted"/>
<gene>
    <name evidence="2" type="ORF">BT96DRAFT_1005495</name>
</gene>
<dbReference type="AlphaFoldDB" id="A0A6A4GMU0"/>
<sequence>MAHLEMHATSPRPVPTTPPVLLPGGTPATPSSPPCKASSPPPVVDSTHVPLPIPSPAPPVNPPRFSPLGPSKVNPPHIPSSALSPVPSMHSPRFSPLYVPPSALPNHWSPIPCQTWSPSRVLECPSNMPIFQQDLENMILDKFASRDGIREL</sequence>
<organism evidence="2 3">
    <name type="scientific">Gymnopus androsaceus JB14</name>
    <dbReference type="NCBI Taxonomy" id="1447944"/>
    <lineage>
        <taxon>Eukaryota</taxon>
        <taxon>Fungi</taxon>
        <taxon>Dikarya</taxon>
        <taxon>Basidiomycota</taxon>
        <taxon>Agaricomycotina</taxon>
        <taxon>Agaricomycetes</taxon>
        <taxon>Agaricomycetidae</taxon>
        <taxon>Agaricales</taxon>
        <taxon>Marasmiineae</taxon>
        <taxon>Omphalotaceae</taxon>
        <taxon>Gymnopus</taxon>
    </lineage>
</organism>
<protein>
    <submittedName>
        <fullName evidence="2">Uncharacterized protein</fullName>
    </submittedName>
</protein>
<keyword evidence="3" id="KW-1185">Reference proteome</keyword>
<dbReference type="Proteomes" id="UP000799118">
    <property type="component" value="Unassembled WGS sequence"/>
</dbReference>
<feature type="compositionally biased region" description="Pro residues" evidence="1">
    <location>
        <begin position="12"/>
        <end position="21"/>
    </location>
</feature>
<feature type="compositionally biased region" description="Low complexity" evidence="1">
    <location>
        <begin position="22"/>
        <end position="38"/>
    </location>
</feature>
<evidence type="ECO:0000313" key="3">
    <source>
        <dbReference type="Proteomes" id="UP000799118"/>
    </source>
</evidence>
<dbReference type="EMBL" id="ML769827">
    <property type="protein sequence ID" value="KAE9387051.1"/>
    <property type="molecule type" value="Genomic_DNA"/>
</dbReference>
<evidence type="ECO:0000313" key="2">
    <source>
        <dbReference type="EMBL" id="KAE9387051.1"/>
    </source>
</evidence>